<accession>D6SV54</accession>
<dbReference type="Proteomes" id="UP000005496">
    <property type="component" value="Unassembled WGS sequence"/>
</dbReference>
<name>D6SV54_9BACT</name>
<protein>
    <recommendedName>
        <fullName evidence="3">DUF4258 domain-containing protein</fullName>
    </recommendedName>
</protein>
<sequence length="92" mass="10817">MSPKPVTIIPIARKKLSQRGVDESMVFETIQEPDQLVEGTKGRAVAQRKYFFDDTIYLLRVVYEEEDNQLTVITGYFTSQVSRYWEEQQHED</sequence>
<dbReference type="AlphaFoldDB" id="D6SV54"/>
<keyword evidence="2" id="KW-1185">Reference proteome</keyword>
<evidence type="ECO:0000313" key="2">
    <source>
        <dbReference type="Proteomes" id="UP000005496"/>
    </source>
</evidence>
<dbReference type="EMBL" id="ACJN02000005">
    <property type="protein sequence ID" value="EFI32810.1"/>
    <property type="molecule type" value="Genomic_DNA"/>
</dbReference>
<evidence type="ECO:0008006" key="3">
    <source>
        <dbReference type="Google" id="ProtNLM"/>
    </source>
</evidence>
<proteinExistence type="predicted"/>
<dbReference type="RefSeq" id="WP_008871892.1">
    <property type="nucleotide sequence ID" value="NZ_ACJN02000005.1"/>
</dbReference>
<organism evidence="1 2">
    <name type="scientific">Desulfonatronospira thiodismutans ASO3-1</name>
    <dbReference type="NCBI Taxonomy" id="555779"/>
    <lineage>
        <taxon>Bacteria</taxon>
        <taxon>Pseudomonadati</taxon>
        <taxon>Thermodesulfobacteriota</taxon>
        <taxon>Desulfovibrionia</taxon>
        <taxon>Desulfovibrionales</taxon>
        <taxon>Desulfonatronovibrionaceae</taxon>
        <taxon>Desulfonatronospira</taxon>
    </lineage>
</organism>
<evidence type="ECO:0000313" key="1">
    <source>
        <dbReference type="EMBL" id="EFI32810.1"/>
    </source>
</evidence>
<gene>
    <name evidence="1" type="ORF">Dthio_PD0112</name>
</gene>
<comment type="caution">
    <text evidence="1">The sequence shown here is derived from an EMBL/GenBank/DDBJ whole genome shotgun (WGS) entry which is preliminary data.</text>
</comment>
<reference evidence="1" key="1">
    <citation type="submission" date="2010-05" db="EMBL/GenBank/DDBJ databases">
        <title>The draft genome of Desulfonatronospira thiodismutans ASO3-1.</title>
        <authorList>
            <consortium name="US DOE Joint Genome Institute (JGI-PGF)"/>
            <person name="Lucas S."/>
            <person name="Copeland A."/>
            <person name="Lapidus A."/>
            <person name="Cheng J.-F."/>
            <person name="Bruce D."/>
            <person name="Goodwin L."/>
            <person name="Pitluck S."/>
            <person name="Chertkov O."/>
            <person name="Brettin T."/>
            <person name="Detter J.C."/>
            <person name="Han C."/>
            <person name="Land M.L."/>
            <person name="Hauser L."/>
            <person name="Kyrpides N."/>
            <person name="Mikhailova N."/>
            <person name="Muyzer G."/>
            <person name="Woyke T."/>
        </authorList>
    </citation>
    <scope>NUCLEOTIDE SEQUENCE [LARGE SCALE GENOMIC DNA]</scope>
    <source>
        <strain evidence="1">ASO3-1</strain>
    </source>
</reference>